<evidence type="ECO:0000259" key="6">
    <source>
        <dbReference type="Pfam" id="PF07571"/>
    </source>
</evidence>
<organism evidence="8 9">
    <name type="scientific">Paramicrosporidium saccamoebae</name>
    <dbReference type="NCBI Taxonomy" id="1246581"/>
    <lineage>
        <taxon>Eukaryota</taxon>
        <taxon>Fungi</taxon>
        <taxon>Fungi incertae sedis</taxon>
        <taxon>Cryptomycota</taxon>
        <taxon>Cryptomycota incertae sedis</taxon>
        <taxon>Paramicrosporidium</taxon>
    </lineage>
</organism>
<dbReference type="PANTHER" id="PTHR10221:SF9">
    <property type="entry name" value="TRANSCRIPTION INITIATION FACTOR TFIID SUBUNIT 6"/>
    <property type="match status" value="1"/>
</dbReference>
<feature type="domain" description="Cell morphogenesis protein N-terminal" evidence="7">
    <location>
        <begin position="756"/>
        <end position="1193"/>
    </location>
</feature>
<dbReference type="InterPro" id="IPR037796">
    <property type="entry name" value="TAF6"/>
</dbReference>
<evidence type="ECO:0000256" key="5">
    <source>
        <dbReference type="ARBA" id="ARBA00023242"/>
    </source>
</evidence>
<dbReference type="GO" id="GO:0016251">
    <property type="term" value="F:RNA polymerase II general transcription initiation factor activity"/>
    <property type="evidence" value="ECO:0007669"/>
    <property type="project" value="InterPro"/>
</dbReference>
<feature type="domain" description="TAF6 C-terminal HEAT repeat" evidence="6">
    <location>
        <begin position="119"/>
        <end position="296"/>
    </location>
</feature>
<dbReference type="InterPro" id="IPR016024">
    <property type="entry name" value="ARM-type_fold"/>
</dbReference>
<comment type="similarity">
    <text evidence="2">Belongs to the TAF6 family.</text>
</comment>
<dbReference type="GO" id="GO:0000124">
    <property type="term" value="C:SAGA complex"/>
    <property type="evidence" value="ECO:0007669"/>
    <property type="project" value="InterPro"/>
</dbReference>
<dbReference type="InterPro" id="IPR025614">
    <property type="entry name" value="Cell_morpho_N"/>
</dbReference>
<evidence type="ECO:0000313" key="9">
    <source>
        <dbReference type="Proteomes" id="UP000240830"/>
    </source>
</evidence>
<evidence type="ECO:0000256" key="1">
    <source>
        <dbReference type="ARBA" id="ARBA00004123"/>
    </source>
</evidence>
<keyword evidence="5" id="KW-0539">Nucleus</keyword>
<protein>
    <submittedName>
        <fullName evidence="8">Uncharacterized protein</fullName>
    </submittedName>
</protein>
<dbReference type="STRING" id="1246581.A0A2H9TFF4"/>
<dbReference type="EMBL" id="MTSL01000220">
    <property type="protein sequence ID" value="PJF16445.1"/>
    <property type="molecule type" value="Genomic_DNA"/>
</dbReference>
<name>A0A2H9TFF4_9FUNG</name>
<feature type="non-terminal residue" evidence="8">
    <location>
        <position position="1959"/>
    </location>
</feature>
<dbReference type="FunFam" id="1.25.40.770:FF:000001">
    <property type="entry name" value="Transcription initiation factor TFIID subunit 6"/>
    <property type="match status" value="1"/>
</dbReference>
<dbReference type="SUPFAM" id="SSF48371">
    <property type="entry name" value="ARM repeat"/>
    <property type="match status" value="1"/>
</dbReference>
<dbReference type="CDD" id="cd08050">
    <property type="entry name" value="TAF6C"/>
    <property type="match status" value="1"/>
</dbReference>
<dbReference type="GO" id="GO:0046695">
    <property type="term" value="C:SLIK (SAGA-like) complex"/>
    <property type="evidence" value="ECO:0007669"/>
    <property type="project" value="InterPro"/>
</dbReference>
<dbReference type="GO" id="GO:0003713">
    <property type="term" value="F:transcription coactivator activity"/>
    <property type="evidence" value="ECO:0007669"/>
    <property type="project" value="TreeGrafter"/>
</dbReference>
<dbReference type="PANTHER" id="PTHR10221">
    <property type="entry name" value="TRANSCRIPTION INITIATION FACTOR TFIID SUBUNIT 6"/>
    <property type="match status" value="1"/>
</dbReference>
<evidence type="ECO:0000259" key="7">
    <source>
        <dbReference type="Pfam" id="PF14222"/>
    </source>
</evidence>
<dbReference type="GO" id="GO:0051123">
    <property type="term" value="P:RNA polymerase II preinitiation complex assembly"/>
    <property type="evidence" value="ECO:0007669"/>
    <property type="project" value="TreeGrafter"/>
</dbReference>
<comment type="caution">
    <text evidence="8">The sequence shown here is derived from an EMBL/GenBank/DDBJ whole genome shotgun (WGS) entry which is preliminary data.</text>
</comment>
<keyword evidence="3" id="KW-0805">Transcription regulation</keyword>
<accession>A0A2H9TFF4</accession>
<evidence type="ECO:0000256" key="2">
    <source>
        <dbReference type="ARBA" id="ARBA00007688"/>
    </source>
</evidence>
<dbReference type="Gene3D" id="1.25.40.770">
    <property type="entry name" value="TAF6, C-terminal HEAT repeat domain"/>
    <property type="match status" value="1"/>
</dbReference>
<dbReference type="InterPro" id="IPR011442">
    <property type="entry name" value="TAF6_C"/>
</dbReference>
<dbReference type="InterPro" id="IPR046344">
    <property type="entry name" value="TAF6_C_sf"/>
</dbReference>
<proteinExistence type="inferred from homology"/>
<reference evidence="8 9" key="1">
    <citation type="submission" date="2016-10" db="EMBL/GenBank/DDBJ databases">
        <title>The genome of Paramicrosporidium saccamoebae is the missing link in understanding Cryptomycota and Microsporidia evolution.</title>
        <authorList>
            <person name="Quandt C.A."/>
            <person name="Beaudet D."/>
            <person name="Corsaro D."/>
            <person name="Michel R."/>
            <person name="Corradi N."/>
            <person name="James T."/>
        </authorList>
    </citation>
    <scope>NUCLEOTIDE SEQUENCE [LARGE SCALE GENOMIC DNA]</scope>
    <source>
        <strain evidence="8 9">KSL3</strain>
    </source>
</reference>
<sequence length="1959" mass="218456">MENSKRTKLSVDDVNYALQAKNRLYGYDPSESLTFRMVPNTNIFYVPREEVDLETFIQQPLPKAPQPLTLTSHWLAIEGIQPMIPENPNLQEPALVEKETGGPTGRKELLEDAEVRPLVKHVISKELQAYYDTVISDLMTPDTDRIKAALYSVATDSGLQQLLPYFIQFVAEMIPKNLRSLPQLQIYIGLVSSLLANEHLHQIMPPVLSCLLGKRLCEDPEKDDHWSLRDRCAVITADLCRKFGNTYTTLIPRVTKTMVKTLLDAEKPLPSHYGAIVGITAIGPHAIATLLLPHLEAYMTALTGEQMTDTDTTPAEFIGGAGYGDLVGRVLDVGGTLRAVFSKVYLSECQVQQVLVKSATLATALGAKQCDMVGIFDYGASKPFSCQLPTVALGRWHRPKREEAPSILPATGISLGFVSSTEQLPQMCNLINESTKMGSLLFKSIPVSMNQSASGFSFKYGTVNATAIQLLPVTDYIRVKDCMDNVVSSLSCEMSALQHLANVGEDIYIVTRKGQTAKLLAGNPLQGMFALSPLNFKLGSDDLEIRFAVRKPSKLLLPESGLTASLDPILGDPLPNAQISESAHVQMETDDFMAMTDDKKLFPGDLCASICLSDVSPDVKMEELCVALWQPLAVPLTSLAILSRATPSTLTDRLLDWSLMRSDDYAPRRKFGTFGRDRDPLTFAEMKRTAVQCICLAALAGCLNVFGRVEGGERMIMRVASYAGDVISEVHGSSLRRAAYVMPLKELFAQISKCCFEVFLEYVNMTIADASKSSRFELYIRSFSIVPLAIYPSEDLEHMLCFVETLASYYADVKGFENREAFADALGTMLLPLIESVSAEVNVPKWEKVFAKILLKRVFMLCEKQKYRLVTLNLAVVVLCLCNKDIFYERWLGLSEAIATMIKEGSLTASHSLSILQLIWVYCNRYPEAFATQSNNIGKIIEIFAPSNSKRTVASGEGLLYLFIGLAAILGPAQPQSFLRDTLLPLFEGLDGCNVENFPVGRVTIGIKTLLFFGSLQPGKSVLPTRDLLQKTRKENVQSLCSAYTAFKPDFITKEALERVRFAVGKGFSVLDSLLWDNNLYDIKSTRSHVESPGQLCLKLIIETSPSINPSFHSENQILELLLKYSAHMDESIASKSMLAFDKLLSKIASDNEVILRMYWLFAALFDKIPDRCAQALENVSRLFPKMSKSVLNYVEGNGILQKDALPIIADMSIEEYVSREQGSHEIVGELSALASASRTHFQGEYLVSFEVVSRFLNDVLKFCPTIAGISKTTLMARLQDIQSLLSGKSQYVEDELVFQWSYYLAALFCFGAPETNTNTLNKRIDGISLRRLLSFSKAESNLNSVKGFLQFALQNITNDNDLVCEFFQVLEPCISAVSEDYRNVRYQVVRKNKRQDTLKIDLTRLISRVVPKLALNSNGCDPQAPFHQIIKRYIIEVFYFVSEIDTQQHLPGLRYGLAELVLRAAVRNILTSNRAVLEKIVQKIFQADVVLQYPALSDSYFLAVCEALLDGKVDLSTHSIVALLTFKNLQGSSEVKKMAEHVAQIWLKTESDDPSGSTGLIDSLPSSLCMLSSQVVCELVLRVEYLLSGPLERSVKNLLCSWLQKVAFIPGQHSMNTLQSIALLTLRYHQRDSLADSFALWDSLLLWKHHFVIIVELWTDLILRYRNIQLLEVSGAIIKHLCQKKEHLPLIIDAIIALIEPKKCLLVEQRFSNIVLTSGRQEDGDFFASSRMDTILQTSEKSSIPSDFTVGHIVGRWISELYASGMPGIMEYAEMQHLWMLLKRNEYPPIMEYVNSVSIDRLTPLPDDVVALVALQWAVRCPIKIHALCSWEILSWRMAKLSTDEVRQLVPIIAAYIRLMCTIPMRTKCDSPRVRVSFLVSQALACLRSVSCAALEATDIKETLCKIALAMLSTDELIIFSESLCILTKTMTATGLRDTGFTFKIIRGYTDFNAGLIA</sequence>
<dbReference type="GO" id="GO:0005669">
    <property type="term" value="C:transcription factor TFIID complex"/>
    <property type="evidence" value="ECO:0007669"/>
    <property type="project" value="InterPro"/>
</dbReference>
<comment type="subcellular location">
    <subcellularLocation>
        <location evidence="1">Nucleus</location>
    </subcellularLocation>
</comment>
<keyword evidence="9" id="KW-1185">Reference proteome</keyword>
<dbReference type="Pfam" id="PF14222">
    <property type="entry name" value="MOR2-PAG1_N"/>
    <property type="match status" value="1"/>
</dbReference>
<evidence type="ECO:0000256" key="3">
    <source>
        <dbReference type="ARBA" id="ARBA00023015"/>
    </source>
</evidence>
<dbReference type="OrthoDB" id="361039at2759"/>
<gene>
    <name evidence="8" type="ORF">PSACC_03745</name>
</gene>
<dbReference type="Proteomes" id="UP000240830">
    <property type="component" value="Unassembled WGS sequence"/>
</dbReference>
<evidence type="ECO:0000313" key="8">
    <source>
        <dbReference type="EMBL" id="PJF16445.1"/>
    </source>
</evidence>
<evidence type="ECO:0000256" key="4">
    <source>
        <dbReference type="ARBA" id="ARBA00023163"/>
    </source>
</evidence>
<dbReference type="Pfam" id="PF07571">
    <property type="entry name" value="TAF6_C"/>
    <property type="match status" value="1"/>
</dbReference>
<keyword evidence="4" id="KW-0804">Transcription</keyword>